<dbReference type="PANTHER" id="PTHR22929:SF0">
    <property type="entry name" value="TRANSCRIPTION FACTOR TFIIIB COMPONENT B'' HOMOLOG"/>
    <property type="match status" value="1"/>
</dbReference>
<dbReference type="InParanoid" id="A0A152A641"/>
<name>A0A152A641_TIELA</name>
<dbReference type="SUPFAM" id="SSF46689">
    <property type="entry name" value="Homeodomain-like"/>
    <property type="match status" value="1"/>
</dbReference>
<proteinExistence type="predicted"/>
<dbReference type="CDD" id="cd00167">
    <property type="entry name" value="SANT"/>
    <property type="match status" value="1"/>
</dbReference>
<organism evidence="4 5">
    <name type="scientific">Tieghemostelium lacteum</name>
    <name type="common">Slime mold</name>
    <name type="synonym">Dictyostelium lacteum</name>
    <dbReference type="NCBI Taxonomy" id="361077"/>
    <lineage>
        <taxon>Eukaryota</taxon>
        <taxon>Amoebozoa</taxon>
        <taxon>Evosea</taxon>
        <taxon>Eumycetozoa</taxon>
        <taxon>Dictyostelia</taxon>
        <taxon>Dictyosteliales</taxon>
        <taxon>Raperosteliaceae</taxon>
        <taxon>Tieghemostelium</taxon>
    </lineage>
</organism>
<dbReference type="InterPro" id="IPR039467">
    <property type="entry name" value="TFIIIB_B''_Myb"/>
</dbReference>
<dbReference type="SMART" id="SM00717">
    <property type="entry name" value="SANT"/>
    <property type="match status" value="1"/>
</dbReference>
<feature type="compositionally biased region" description="Low complexity" evidence="2">
    <location>
        <begin position="456"/>
        <end position="477"/>
    </location>
</feature>
<dbReference type="OrthoDB" id="272624at2759"/>
<dbReference type="GO" id="GO:0001156">
    <property type="term" value="F:TFIIIC-class transcription factor complex binding"/>
    <property type="evidence" value="ECO:0007669"/>
    <property type="project" value="TreeGrafter"/>
</dbReference>
<feature type="compositionally biased region" description="Basic residues" evidence="2">
    <location>
        <begin position="182"/>
        <end position="191"/>
    </location>
</feature>
<dbReference type="InterPro" id="IPR001005">
    <property type="entry name" value="SANT/Myb"/>
</dbReference>
<dbReference type="AlphaFoldDB" id="A0A152A641"/>
<feature type="domain" description="Myb-like" evidence="3">
    <location>
        <begin position="314"/>
        <end position="362"/>
    </location>
</feature>
<feature type="region of interest" description="Disordered" evidence="2">
    <location>
        <begin position="456"/>
        <end position="490"/>
    </location>
</feature>
<dbReference type="Pfam" id="PF15963">
    <property type="entry name" value="Myb_DNA-bind_7"/>
    <property type="match status" value="1"/>
</dbReference>
<feature type="coiled-coil region" evidence="1">
    <location>
        <begin position="379"/>
        <end position="406"/>
    </location>
</feature>
<dbReference type="STRING" id="361077.A0A152A641"/>
<keyword evidence="5" id="KW-1185">Reference proteome</keyword>
<dbReference type="PANTHER" id="PTHR22929">
    <property type="entry name" value="RNA POLYMERASE III TRANSCRIPTION INITIATION FACTOR B"/>
    <property type="match status" value="1"/>
</dbReference>
<dbReference type="Gene3D" id="1.10.10.60">
    <property type="entry name" value="Homeodomain-like"/>
    <property type="match status" value="1"/>
</dbReference>
<dbReference type="EMBL" id="LODT01000006">
    <property type="protein sequence ID" value="KYR01690.1"/>
    <property type="molecule type" value="Genomic_DNA"/>
</dbReference>
<feature type="region of interest" description="Disordered" evidence="2">
    <location>
        <begin position="1"/>
        <end position="199"/>
    </location>
</feature>
<dbReference type="GO" id="GO:0000126">
    <property type="term" value="C:transcription factor TFIIIB complex"/>
    <property type="evidence" value="ECO:0007669"/>
    <property type="project" value="TreeGrafter"/>
</dbReference>
<feature type="compositionally biased region" description="Basic and acidic residues" evidence="2">
    <location>
        <begin position="27"/>
        <end position="61"/>
    </location>
</feature>
<gene>
    <name evidence="4" type="ORF">DLAC_01695</name>
</gene>
<accession>A0A152A641</accession>
<dbReference type="InterPro" id="IPR009057">
    <property type="entry name" value="Homeodomain-like_sf"/>
</dbReference>
<dbReference type="GO" id="GO:0070898">
    <property type="term" value="P:RNA polymerase III preinitiation complex assembly"/>
    <property type="evidence" value="ECO:0007669"/>
    <property type="project" value="TreeGrafter"/>
</dbReference>
<reference evidence="4 5" key="1">
    <citation type="submission" date="2015-12" db="EMBL/GenBank/DDBJ databases">
        <title>Dictyostelia acquired genes for synthesis and detection of signals that induce cell-type specialization by lateral gene transfer from prokaryotes.</title>
        <authorList>
            <person name="Gloeckner G."/>
            <person name="Schaap P."/>
        </authorList>
    </citation>
    <scope>NUCLEOTIDE SEQUENCE [LARGE SCALE GENOMIC DNA]</scope>
    <source>
        <strain evidence="4 5">TK</strain>
    </source>
</reference>
<dbReference type="OMA" id="YQEEVVM"/>
<evidence type="ECO:0000256" key="2">
    <source>
        <dbReference type="SAM" id="MobiDB-lite"/>
    </source>
</evidence>
<evidence type="ECO:0000256" key="1">
    <source>
        <dbReference type="SAM" id="Coils"/>
    </source>
</evidence>
<keyword evidence="1" id="KW-0175">Coiled coil</keyword>
<evidence type="ECO:0000259" key="3">
    <source>
        <dbReference type="SMART" id="SM00717"/>
    </source>
</evidence>
<dbReference type="Proteomes" id="UP000076078">
    <property type="component" value="Unassembled WGS sequence"/>
</dbReference>
<protein>
    <submittedName>
        <fullName evidence="4">Myb domain-containing protein</fullName>
    </submittedName>
</protein>
<evidence type="ECO:0000313" key="5">
    <source>
        <dbReference type="Proteomes" id="UP000076078"/>
    </source>
</evidence>
<feature type="compositionally biased region" description="Low complexity" evidence="2">
    <location>
        <begin position="158"/>
        <end position="169"/>
    </location>
</feature>
<feature type="compositionally biased region" description="Acidic residues" evidence="2">
    <location>
        <begin position="116"/>
        <end position="143"/>
    </location>
</feature>
<sequence length="490" mass="56928">MSLLDDEEVNNPLVITKKNKPIINNNQKDDNENSDYSDKSENTGKNIEENENVEKDNRAQSDENESDEDDIHNILHDLSKKRKLESNTSENSVLLEEDDDIAPVKKKYKAPRDKDLENDDTSIYDDDNDDDDDDNILDFEFDIDNNNNNDNVNKKKSTTTTSTNTNKDSGSSKKGKEFQPNIRKKAAKPKAKSKDVEERYDEISPLEVGNFTLAQLTKKRITGQPMQATIEREKLKSVQRTQLQNQLVQQQQRAQINNSNDNDSGVGASVEFVDGKMVMKQHILGDESQLPQDYTVFYEGQNHVTNRTYSKKPAARKWTKEETEHFHILLRTYGTDFSTLESLLPDRTRSQIRSKFKKEERENPNLLEDLINTKIDINMEDFNKQSEEAKKKRKFKEDNIKQHKDMLDTLDPNATESELNELSEQISTEKQSAFFNSLQKANNNQQYQEEVVMDQEQYNQQQQESQLQQQSDYDYLNFQNDDYGTGDYDY</sequence>
<evidence type="ECO:0000313" key="4">
    <source>
        <dbReference type="EMBL" id="KYR01690.1"/>
    </source>
</evidence>
<comment type="caution">
    <text evidence="4">The sequence shown here is derived from an EMBL/GenBank/DDBJ whole genome shotgun (WGS) entry which is preliminary data.</text>
</comment>